<protein>
    <submittedName>
        <fullName evidence="2">CPSF A subunit region protein</fullName>
    </submittedName>
</protein>
<dbReference type="Proteomes" id="UP000009168">
    <property type="component" value="Unassembled WGS sequence"/>
</dbReference>
<dbReference type="EMBL" id="GG662857">
    <property type="protein sequence ID" value="EAR86717.2"/>
    <property type="molecule type" value="Genomic_DNA"/>
</dbReference>
<dbReference type="InterPro" id="IPR050358">
    <property type="entry name" value="RSE1/DDB1/CFT1"/>
</dbReference>
<dbReference type="AlphaFoldDB" id="Q22NR8"/>
<dbReference type="Gene3D" id="1.10.150.910">
    <property type="match status" value="1"/>
</dbReference>
<dbReference type="KEGG" id="tet:TTHERM_00197810"/>
<dbReference type="GeneID" id="7827055"/>
<reference evidence="3" key="1">
    <citation type="journal article" date="2006" name="PLoS Biol.">
        <title>Macronuclear genome sequence of the ciliate Tetrahymena thermophila, a model eukaryote.</title>
        <authorList>
            <person name="Eisen J.A."/>
            <person name="Coyne R.S."/>
            <person name="Wu M."/>
            <person name="Wu D."/>
            <person name="Thiagarajan M."/>
            <person name="Wortman J.R."/>
            <person name="Badger J.H."/>
            <person name="Ren Q."/>
            <person name="Amedeo P."/>
            <person name="Jones K.M."/>
            <person name="Tallon L.J."/>
            <person name="Delcher A.L."/>
            <person name="Salzberg S.L."/>
            <person name="Silva J.C."/>
            <person name="Haas B.J."/>
            <person name="Majoros W.H."/>
            <person name="Farzad M."/>
            <person name="Carlton J.M."/>
            <person name="Smith R.K. Jr."/>
            <person name="Garg J."/>
            <person name="Pearlman R.E."/>
            <person name="Karrer K.M."/>
            <person name="Sun L."/>
            <person name="Manning G."/>
            <person name="Elde N.C."/>
            <person name="Turkewitz A.P."/>
            <person name="Asai D.J."/>
            <person name="Wilkes D.E."/>
            <person name="Wang Y."/>
            <person name="Cai H."/>
            <person name="Collins K."/>
            <person name="Stewart B.A."/>
            <person name="Lee S.R."/>
            <person name="Wilamowska K."/>
            <person name="Weinberg Z."/>
            <person name="Ruzzo W.L."/>
            <person name="Wloga D."/>
            <person name="Gaertig J."/>
            <person name="Frankel J."/>
            <person name="Tsao C.-C."/>
            <person name="Gorovsky M.A."/>
            <person name="Keeling P.J."/>
            <person name="Waller R.F."/>
            <person name="Patron N.J."/>
            <person name="Cherry J.M."/>
            <person name="Stover N.A."/>
            <person name="Krieger C.J."/>
            <person name="del Toro C."/>
            <person name="Ryder H.F."/>
            <person name="Williamson S.C."/>
            <person name="Barbeau R.A."/>
            <person name="Hamilton E.P."/>
            <person name="Orias E."/>
        </authorList>
    </citation>
    <scope>NUCLEOTIDE SEQUENCE [LARGE SCALE GENOMIC DNA]</scope>
    <source>
        <strain evidence="3">SB210</strain>
    </source>
</reference>
<sequence>MNSYNFIHNIYKSYSIGPALEARIANNFTSNKKDNASMEIESEQNNNLVNVLILYKQNTIELWRQNSISKGFLENIAEVQVYCNILKVAVIKSSDSQKSDIIFIISDDLQYRFFRINIKGEVQVLEQGVVQNLDQEKISDVSQVFISQLKINKSESNCIIGIYAYYKNINLIVFKELEGEIKLVAQSQVKKQAIMEKIYNIVAIEQKQNQNQHLIGVYYSYQRESRFAYSQLEIEQIDNDQYKLSANKRHCLVHETESQQVYALQLFTQQGLILFSDYKIFYYSYNDKSTIEFTTPFPDEVICHSHVKDTTYFIATQDAAFQSSLYLVNILASSRSIDIKYLGRISPPTSIIQLPEQHIFITSVDDDCKVIKVHDKFIKNLEGHLEVKLKLSNLSSIYNMKLLESDFNQRLIISSPRKEQSMNIFQKGMSLIQKGEIKFNSPIREMLVVHSVFIVVSFDFQTLILKLDDKKGSFNVVMNINCGLLNVFALESSSESQKLVCLVSAQSIKLIDLTRANILSEIAISNKRIILSTINKNILITADSTNNLQAFNFLNNQISQVETFSYNSRYSYSAINSYGNYIAVALWFQSYIILINASDPTKTHQIDIPTQKVVRSLIFHEENKLLIGYSDGIISLVYYSTDDQNNIVTSNNQKNMVIGYKPVKFRQLRLFSSYCQSSTPACISCISNEVSILSLRKVDESYQRYQKTYFNIQDVNQIDEIEINGVPYLIMAKKNCLSIGGIEVSQKFHIYSFGKDVKEQNEFRCQTELVDVIRNMSISISIVENEQDDVVCSNILLHSIKNQDLLQQLKFNNTCIYSLLVVGDYFFIGGKQEQNQTYEGFLQVYLVDNENKMIQVDKLAFKIPVMQIQKYSENSIAIILGHENFKIYQMPYTSAQEYSILKQNTQHKFLQEIVSQSNLNITALSLDCNKRNQILIADRTQGIQLFQEQNKKVMLAAKSPFPVFSTHAKFLGDENIVLSDSNTNIVIFRQNDFAENDFERMKLLVLSAINNGDIVITSLRRKVNTKDVKDKYITTEGLDQVIYGTQKGWIGVIMSLNEQAYTVLQDLQESILQKFKCPLKFDYNKWKSIRNIPQSKSDKSNFIDGEIIFKVLKMSQSELVQVLDGMSAMPKPSIAEMEQLIENLDLLIF</sequence>
<dbReference type="PANTHER" id="PTHR10644">
    <property type="entry name" value="DNA REPAIR/RNA PROCESSING CPSF FAMILY"/>
    <property type="match status" value="1"/>
</dbReference>
<organism evidence="2 3">
    <name type="scientific">Tetrahymena thermophila (strain SB210)</name>
    <dbReference type="NCBI Taxonomy" id="312017"/>
    <lineage>
        <taxon>Eukaryota</taxon>
        <taxon>Sar</taxon>
        <taxon>Alveolata</taxon>
        <taxon>Ciliophora</taxon>
        <taxon>Intramacronucleata</taxon>
        <taxon>Oligohymenophorea</taxon>
        <taxon>Hymenostomatida</taxon>
        <taxon>Tetrahymenina</taxon>
        <taxon>Tetrahymenidae</taxon>
        <taxon>Tetrahymena</taxon>
    </lineage>
</organism>
<dbReference type="InterPro" id="IPR036322">
    <property type="entry name" value="WD40_repeat_dom_sf"/>
</dbReference>
<dbReference type="InterPro" id="IPR015943">
    <property type="entry name" value="WD40/YVTN_repeat-like_dom_sf"/>
</dbReference>
<keyword evidence="3" id="KW-1185">Reference proteome</keyword>
<dbReference type="Gene3D" id="2.130.10.10">
    <property type="entry name" value="YVTN repeat-like/Quinoprotein amine dehydrogenase"/>
    <property type="match status" value="3"/>
</dbReference>
<dbReference type="GO" id="GO:0003676">
    <property type="term" value="F:nucleic acid binding"/>
    <property type="evidence" value="ECO:0007669"/>
    <property type="project" value="InterPro"/>
</dbReference>
<dbReference type="SUPFAM" id="SSF50978">
    <property type="entry name" value="WD40 repeat-like"/>
    <property type="match status" value="1"/>
</dbReference>
<evidence type="ECO:0000259" key="1">
    <source>
        <dbReference type="Pfam" id="PF03178"/>
    </source>
</evidence>
<dbReference type="eggNOG" id="KOG1897">
    <property type="taxonomic scope" value="Eukaryota"/>
</dbReference>
<dbReference type="HOGENOM" id="CLU_281683_0_0_1"/>
<dbReference type="InParanoid" id="Q22NR8"/>
<feature type="domain" description="RSE1/DDB1/CPSF1 C-terminal" evidence="1">
    <location>
        <begin position="780"/>
        <end position="1112"/>
    </location>
</feature>
<evidence type="ECO:0000313" key="2">
    <source>
        <dbReference type="EMBL" id="EAR86717.2"/>
    </source>
</evidence>
<dbReference type="RefSeq" id="XP_001006962.2">
    <property type="nucleotide sequence ID" value="XM_001006962.2"/>
</dbReference>
<dbReference type="GO" id="GO:0005634">
    <property type="term" value="C:nucleus"/>
    <property type="evidence" value="ECO:0007669"/>
    <property type="project" value="InterPro"/>
</dbReference>
<accession>Q22NR8</accession>
<dbReference type="OrthoDB" id="433457at2759"/>
<name>Q22NR8_TETTS</name>
<dbReference type="STRING" id="312017.Q22NR8"/>
<dbReference type="InterPro" id="IPR004871">
    <property type="entry name" value="RSE1/DDB1/CPSF1_C"/>
</dbReference>
<gene>
    <name evidence="2" type="ORF">TTHERM_00197810</name>
</gene>
<evidence type="ECO:0000313" key="3">
    <source>
        <dbReference type="Proteomes" id="UP000009168"/>
    </source>
</evidence>
<proteinExistence type="predicted"/>
<dbReference type="Pfam" id="PF03178">
    <property type="entry name" value="CPSF_A"/>
    <property type="match status" value="1"/>
</dbReference>